<dbReference type="CDD" id="cd16917">
    <property type="entry name" value="HATPase_UhpB-NarQ-NarX-like"/>
    <property type="match status" value="1"/>
</dbReference>
<feature type="repeat" description="TPR" evidence="4">
    <location>
        <begin position="82"/>
        <end position="115"/>
    </location>
</feature>
<dbReference type="InterPro" id="IPR050482">
    <property type="entry name" value="Sensor_HK_TwoCompSys"/>
</dbReference>
<feature type="coiled-coil region" evidence="5">
    <location>
        <begin position="391"/>
        <end position="427"/>
    </location>
</feature>
<keyword evidence="5" id="KW-0175">Coiled coil</keyword>
<keyword evidence="2" id="KW-0418">Kinase</keyword>
<dbReference type="Pfam" id="PF02518">
    <property type="entry name" value="HATPase_c"/>
    <property type="match status" value="1"/>
</dbReference>
<dbReference type="InterPro" id="IPR019734">
    <property type="entry name" value="TPR_rpt"/>
</dbReference>
<dbReference type="PROSITE" id="PS50005">
    <property type="entry name" value="TPR"/>
    <property type="match status" value="3"/>
</dbReference>
<dbReference type="Pfam" id="PF13424">
    <property type="entry name" value="TPR_12"/>
    <property type="match status" value="2"/>
</dbReference>
<evidence type="ECO:0000259" key="7">
    <source>
        <dbReference type="Pfam" id="PF02518"/>
    </source>
</evidence>
<keyword evidence="10" id="KW-1185">Reference proteome</keyword>
<organism evidence="9 10">
    <name type="scientific">Algoriphagus confluentis</name>
    <dbReference type="NCBI Taxonomy" id="1697556"/>
    <lineage>
        <taxon>Bacteria</taxon>
        <taxon>Pseudomonadati</taxon>
        <taxon>Bacteroidota</taxon>
        <taxon>Cytophagia</taxon>
        <taxon>Cytophagales</taxon>
        <taxon>Cyclobacteriaceae</taxon>
        <taxon>Algoriphagus</taxon>
    </lineage>
</organism>
<keyword evidence="6" id="KW-0812">Transmembrane</keyword>
<protein>
    <recommendedName>
        <fullName evidence="11">Tetratricopeptide repeat protein</fullName>
    </recommendedName>
</protein>
<dbReference type="InterPro" id="IPR036890">
    <property type="entry name" value="HATPase_C_sf"/>
</dbReference>
<name>A0ABQ6PNX8_9BACT</name>
<gene>
    <name evidence="9" type="ORF">Aconfl_23270</name>
</gene>
<feature type="domain" description="Histidine kinase/HSP90-like ATPase" evidence="7">
    <location>
        <begin position="523"/>
        <end position="609"/>
    </location>
</feature>
<evidence type="ECO:0000256" key="5">
    <source>
        <dbReference type="SAM" id="Coils"/>
    </source>
</evidence>
<keyword evidence="1" id="KW-0808">Transferase</keyword>
<reference evidence="9 10" key="1">
    <citation type="submission" date="2023-08" db="EMBL/GenBank/DDBJ databases">
        <title>Draft genome sequence of Algoriphagus confluentis.</title>
        <authorList>
            <person name="Takatani N."/>
            <person name="Hosokawa M."/>
            <person name="Sawabe T."/>
        </authorList>
    </citation>
    <scope>NUCLEOTIDE SEQUENCE [LARGE SCALE GENOMIC DNA]</scope>
    <source>
        <strain evidence="9 10">NBRC 111222</strain>
    </source>
</reference>
<dbReference type="Proteomes" id="UP001338309">
    <property type="component" value="Unassembled WGS sequence"/>
</dbReference>
<dbReference type="Gene3D" id="1.25.40.10">
    <property type="entry name" value="Tetratricopeptide repeat domain"/>
    <property type="match status" value="3"/>
</dbReference>
<dbReference type="InterPro" id="IPR003594">
    <property type="entry name" value="HATPase_dom"/>
</dbReference>
<sequence>MLITLFLSFFAFFQEPLEQAKELYQMRKYDSAIWLASSIREDSYEKLNLIGNSHFSLGQYDSAIKSFQDVLNLQGITVPNQVNALNRLGQSFQRLGKFDESLEYLFDALRIQENQVNLEKNEENLILLSRVQLTIGTVLDEIGDSDRAIRYYNKTLATRSELQDSLGMARVFNNIGIVYKNALNYDSALISYQKGLELLPNSNPNLTVQWQLITNLGNLYKRMEKIEQARSALIQAVTISEKLNNSTLQSDSHLNLASFWQSVGNFAAAEKNLLLALDLSLENGNTYELFEIRKNLADLYQSWDKKDLAYDQLLLANQYRDSLFQEEKEKAIAETLIQYETEKKEQQIALQNAQLVEQKVINQRNFLLIGILLIFVLLLVSLAILIRNKGAKQQEILRKEAEIQLQEAELKATVQSQEQERKRFAQDLHDGLGQMITVLLLNIKSLESRILDEANLFQSATQILEDMYDELKAICFNLMPDTLIRFGIEAGIREFAQKINDTGKATIRVQVSGLEDRLGDIQEVSLYRLAQEWINNIIKYSDADQIEVLLKKDRNQLLFQIRDNGSGFDPIHLKKGKGNGWRNMNSRAKILKGDLQIFSFPEQKGTTLNLIAFSEDNRVLEPEY</sequence>
<evidence type="ECO:0000313" key="9">
    <source>
        <dbReference type="EMBL" id="GMQ29684.1"/>
    </source>
</evidence>
<dbReference type="RefSeq" id="WP_338224404.1">
    <property type="nucleotide sequence ID" value="NZ_BTPD01000007.1"/>
</dbReference>
<evidence type="ECO:0000259" key="8">
    <source>
        <dbReference type="Pfam" id="PF07730"/>
    </source>
</evidence>
<dbReference type="InterPro" id="IPR011712">
    <property type="entry name" value="Sig_transdc_His_kin_sub3_dim/P"/>
</dbReference>
<feature type="repeat" description="TPR" evidence="4">
    <location>
        <begin position="169"/>
        <end position="202"/>
    </location>
</feature>
<evidence type="ECO:0000313" key="10">
    <source>
        <dbReference type="Proteomes" id="UP001338309"/>
    </source>
</evidence>
<dbReference type="Pfam" id="PF07730">
    <property type="entry name" value="HisKA_3"/>
    <property type="match status" value="1"/>
</dbReference>
<feature type="transmembrane region" description="Helical" evidence="6">
    <location>
        <begin position="366"/>
        <end position="386"/>
    </location>
</feature>
<keyword evidence="4" id="KW-0802">TPR repeat</keyword>
<feature type="domain" description="Signal transduction histidine kinase subgroup 3 dimerisation and phosphoacceptor" evidence="8">
    <location>
        <begin position="420"/>
        <end position="483"/>
    </location>
</feature>
<dbReference type="PANTHER" id="PTHR24421">
    <property type="entry name" value="NITRATE/NITRITE SENSOR PROTEIN NARX-RELATED"/>
    <property type="match status" value="1"/>
</dbReference>
<feature type="repeat" description="TPR" evidence="4">
    <location>
        <begin position="44"/>
        <end position="77"/>
    </location>
</feature>
<evidence type="ECO:0000256" key="1">
    <source>
        <dbReference type="ARBA" id="ARBA00022679"/>
    </source>
</evidence>
<dbReference type="Gene3D" id="3.30.565.10">
    <property type="entry name" value="Histidine kinase-like ATPase, C-terminal domain"/>
    <property type="match status" value="1"/>
</dbReference>
<evidence type="ECO:0000256" key="4">
    <source>
        <dbReference type="PROSITE-ProRule" id="PRU00339"/>
    </source>
</evidence>
<dbReference type="InterPro" id="IPR011990">
    <property type="entry name" value="TPR-like_helical_dom_sf"/>
</dbReference>
<dbReference type="SMART" id="SM00028">
    <property type="entry name" value="TPR"/>
    <property type="match status" value="6"/>
</dbReference>
<dbReference type="Pfam" id="PF13374">
    <property type="entry name" value="TPR_10"/>
    <property type="match status" value="1"/>
</dbReference>
<comment type="caution">
    <text evidence="9">The sequence shown here is derived from an EMBL/GenBank/DDBJ whole genome shotgun (WGS) entry which is preliminary data.</text>
</comment>
<proteinExistence type="predicted"/>
<evidence type="ECO:0000256" key="6">
    <source>
        <dbReference type="SAM" id="Phobius"/>
    </source>
</evidence>
<dbReference type="EMBL" id="BTPD01000007">
    <property type="protein sequence ID" value="GMQ29684.1"/>
    <property type="molecule type" value="Genomic_DNA"/>
</dbReference>
<keyword evidence="6" id="KW-1133">Transmembrane helix</keyword>
<keyword evidence="3" id="KW-0902">Two-component regulatory system</keyword>
<evidence type="ECO:0008006" key="11">
    <source>
        <dbReference type="Google" id="ProtNLM"/>
    </source>
</evidence>
<evidence type="ECO:0000256" key="3">
    <source>
        <dbReference type="ARBA" id="ARBA00023012"/>
    </source>
</evidence>
<dbReference type="Gene3D" id="1.20.5.1930">
    <property type="match status" value="1"/>
</dbReference>
<dbReference type="SUPFAM" id="SSF55874">
    <property type="entry name" value="ATPase domain of HSP90 chaperone/DNA topoisomerase II/histidine kinase"/>
    <property type="match status" value="1"/>
</dbReference>
<keyword evidence="6" id="KW-0472">Membrane</keyword>
<dbReference type="SUPFAM" id="SSF48452">
    <property type="entry name" value="TPR-like"/>
    <property type="match status" value="1"/>
</dbReference>
<accession>A0ABQ6PNX8</accession>
<evidence type="ECO:0000256" key="2">
    <source>
        <dbReference type="ARBA" id="ARBA00022777"/>
    </source>
</evidence>